<dbReference type="InterPro" id="IPR003646">
    <property type="entry name" value="SH3-like_bac-type"/>
</dbReference>
<dbReference type="EMBL" id="VNIP01000003">
    <property type="protein sequence ID" value="KAA1184733.1"/>
    <property type="molecule type" value="Genomic_DNA"/>
</dbReference>
<name>A0A5B0WCU2_RHITR</name>
<dbReference type="Gene3D" id="2.30.30.40">
    <property type="entry name" value="SH3 Domains"/>
    <property type="match status" value="1"/>
</dbReference>
<gene>
    <name evidence="2" type="ORF">FP026_05025</name>
</gene>
<evidence type="ECO:0000313" key="3">
    <source>
        <dbReference type="Proteomes" id="UP000323608"/>
    </source>
</evidence>
<accession>A0A5B0WCU2</accession>
<dbReference type="OrthoDB" id="8074373at2"/>
<dbReference type="Proteomes" id="UP000323608">
    <property type="component" value="Unassembled WGS sequence"/>
</dbReference>
<dbReference type="Pfam" id="PF08239">
    <property type="entry name" value="SH3_3"/>
    <property type="match status" value="1"/>
</dbReference>
<sequence>MRVIDVGQPQNGREGCHRNMKFRAEVKQILLASVLSAACPMVVHAAAIEYSKTDVVLRSGPNDRFPAVGMVMTGSRVHMSGCTREYRWCDVTVSGRSGWMPAADIDVEYNHQRVPISRYIHIAERSGIAVVSFDIDSYWSRNYSQSYFYTEIGNWRNIN</sequence>
<dbReference type="RefSeq" id="WP_149633514.1">
    <property type="nucleotide sequence ID" value="NZ_VNIP01000003.1"/>
</dbReference>
<dbReference type="AlphaFoldDB" id="A0A5B0WCU2"/>
<feature type="domain" description="SH3b" evidence="1">
    <location>
        <begin position="55"/>
        <end position="105"/>
    </location>
</feature>
<reference evidence="2 3" key="1">
    <citation type="submission" date="2019-07" db="EMBL/GenBank/DDBJ databases">
        <title>The Draft Genome Sequence of Rhizobium tropici SARCC-755 Associated with Superior Nodulation on Pigeonpea (Cajanus cajan (L.) Millsp.).</title>
        <authorList>
            <person name="Bopape F.L."/>
            <person name="Hassen A.I."/>
            <person name="Swanevelder Z.H."/>
            <person name="Gwata E.T."/>
        </authorList>
    </citation>
    <scope>NUCLEOTIDE SEQUENCE [LARGE SCALE GENOMIC DNA]</scope>
    <source>
        <strain evidence="2 3">SARCC-755</strain>
    </source>
</reference>
<protein>
    <submittedName>
        <fullName evidence="2">SH3 domain-containing protein</fullName>
    </submittedName>
</protein>
<evidence type="ECO:0000313" key="2">
    <source>
        <dbReference type="EMBL" id="KAA1184733.1"/>
    </source>
</evidence>
<evidence type="ECO:0000259" key="1">
    <source>
        <dbReference type="Pfam" id="PF08239"/>
    </source>
</evidence>
<proteinExistence type="predicted"/>
<comment type="caution">
    <text evidence="2">The sequence shown here is derived from an EMBL/GenBank/DDBJ whole genome shotgun (WGS) entry which is preliminary data.</text>
</comment>
<organism evidence="2 3">
    <name type="scientific">Rhizobium tropici</name>
    <dbReference type="NCBI Taxonomy" id="398"/>
    <lineage>
        <taxon>Bacteria</taxon>
        <taxon>Pseudomonadati</taxon>
        <taxon>Pseudomonadota</taxon>
        <taxon>Alphaproteobacteria</taxon>
        <taxon>Hyphomicrobiales</taxon>
        <taxon>Rhizobiaceae</taxon>
        <taxon>Rhizobium/Agrobacterium group</taxon>
        <taxon>Rhizobium</taxon>
    </lineage>
</organism>